<dbReference type="GO" id="GO:0012501">
    <property type="term" value="P:programmed cell death"/>
    <property type="evidence" value="ECO:0007669"/>
    <property type="project" value="TreeGrafter"/>
</dbReference>
<name>A0A6J6XID8_9ZZZZ</name>
<dbReference type="PANTHER" id="PTHR22939:SF127">
    <property type="entry name" value="SERINE PROTEASE HTRA2, MITOCHONDRIAL"/>
    <property type="match status" value="1"/>
</dbReference>
<dbReference type="AlphaFoldDB" id="A0A6J6XID8"/>
<dbReference type="InterPro" id="IPR001940">
    <property type="entry name" value="Peptidase_S1C"/>
</dbReference>
<proteinExistence type="predicted"/>
<evidence type="ECO:0000313" key="1">
    <source>
        <dbReference type="EMBL" id="CAB4794996.1"/>
    </source>
</evidence>
<organism evidence="1">
    <name type="scientific">freshwater metagenome</name>
    <dbReference type="NCBI Taxonomy" id="449393"/>
    <lineage>
        <taxon>unclassified sequences</taxon>
        <taxon>metagenomes</taxon>
        <taxon>ecological metagenomes</taxon>
    </lineage>
</organism>
<sequence>MAIVLSVIFGISYLHPDLLPDPRPSRFDSVVLITSIGCKSSSTQTVGTVIGDGLVLTVAHGVAGQLSNTVTTTSGETLKAKIAAIDTEMDLAVLKISADPMSELNFTPLKFAQAVAGSNAYFVAFKDSSQFVQPARIKRTLLINTQDIYLETNVTRPGIEVETKVVVGNSGGPLINDKDEIVGIIWSTSRNVKNRSWATRIEAANVLLSRVSTSNPTSQSPQVVACSG</sequence>
<dbReference type="Gene3D" id="2.40.10.10">
    <property type="entry name" value="Trypsin-like serine proteases"/>
    <property type="match status" value="2"/>
</dbReference>
<dbReference type="GO" id="GO:0005739">
    <property type="term" value="C:mitochondrion"/>
    <property type="evidence" value="ECO:0007669"/>
    <property type="project" value="TreeGrafter"/>
</dbReference>
<dbReference type="PRINTS" id="PR00834">
    <property type="entry name" value="PROTEASES2C"/>
</dbReference>
<dbReference type="GO" id="GO:0043065">
    <property type="term" value="P:positive regulation of apoptotic process"/>
    <property type="evidence" value="ECO:0007669"/>
    <property type="project" value="TreeGrafter"/>
</dbReference>
<dbReference type="PANTHER" id="PTHR22939">
    <property type="entry name" value="SERINE PROTEASE FAMILY S1C HTRA-RELATED"/>
    <property type="match status" value="1"/>
</dbReference>
<accession>A0A6J6XID8</accession>
<dbReference type="GO" id="GO:0004252">
    <property type="term" value="F:serine-type endopeptidase activity"/>
    <property type="evidence" value="ECO:0007669"/>
    <property type="project" value="InterPro"/>
</dbReference>
<dbReference type="SUPFAM" id="SSF50494">
    <property type="entry name" value="Trypsin-like serine proteases"/>
    <property type="match status" value="1"/>
</dbReference>
<gene>
    <name evidence="1" type="ORF">UFOPK3026_00187</name>
</gene>
<protein>
    <submittedName>
        <fullName evidence="1">Unannotated protein</fullName>
    </submittedName>
</protein>
<reference evidence="1" key="1">
    <citation type="submission" date="2020-05" db="EMBL/GenBank/DDBJ databases">
        <authorList>
            <person name="Chiriac C."/>
            <person name="Salcher M."/>
            <person name="Ghai R."/>
            <person name="Kavagutti S V."/>
        </authorList>
    </citation>
    <scope>NUCLEOTIDE SEQUENCE</scope>
</reference>
<dbReference type="InterPro" id="IPR009003">
    <property type="entry name" value="Peptidase_S1_PA"/>
</dbReference>
<dbReference type="EMBL" id="CAFAAP010000016">
    <property type="protein sequence ID" value="CAB4794996.1"/>
    <property type="molecule type" value="Genomic_DNA"/>
</dbReference>
<dbReference type="GO" id="GO:0006508">
    <property type="term" value="P:proteolysis"/>
    <property type="evidence" value="ECO:0007669"/>
    <property type="project" value="InterPro"/>
</dbReference>
<dbReference type="InterPro" id="IPR043504">
    <property type="entry name" value="Peptidase_S1_PA_chymotrypsin"/>
</dbReference>
<dbReference type="Pfam" id="PF13365">
    <property type="entry name" value="Trypsin_2"/>
    <property type="match status" value="1"/>
</dbReference>